<dbReference type="PANTHER" id="PTHR46401:SF2">
    <property type="entry name" value="GLYCOSYLTRANSFERASE WBBK-RELATED"/>
    <property type="match status" value="1"/>
</dbReference>
<evidence type="ECO:0000313" key="3">
    <source>
        <dbReference type="EMBL" id="OGC58101.1"/>
    </source>
</evidence>
<keyword evidence="1" id="KW-0808">Transferase</keyword>
<organism evidence="3 4">
    <name type="scientific">candidate division WWE3 bacterium RIFCSPLOWO2_01_FULL_42_11</name>
    <dbReference type="NCBI Taxonomy" id="1802627"/>
    <lineage>
        <taxon>Bacteria</taxon>
        <taxon>Katanobacteria</taxon>
    </lineage>
</organism>
<accession>A0A1F4VLM7</accession>
<gene>
    <name evidence="3" type="ORF">A3A70_00275</name>
</gene>
<feature type="domain" description="Glycosyl transferase family 1" evidence="2">
    <location>
        <begin position="205"/>
        <end position="352"/>
    </location>
</feature>
<protein>
    <recommendedName>
        <fullName evidence="2">Glycosyl transferase family 1 domain-containing protein</fullName>
    </recommendedName>
</protein>
<dbReference type="Proteomes" id="UP000178964">
    <property type="component" value="Unassembled WGS sequence"/>
</dbReference>
<dbReference type="GO" id="GO:0009103">
    <property type="term" value="P:lipopolysaccharide biosynthetic process"/>
    <property type="evidence" value="ECO:0007669"/>
    <property type="project" value="TreeGrafter"/>
</dbReference>
<sequence length="380" mass="42556">MKVLIAIRHDAYDTYGGDVLHAEKVSRGLKDLGVKVTLTIDSQPNLEGVDILHVFNLDWIIDSSQQVKTGIDAGIPVVLTPIHHSFVELDAYEAQTEFGFNGIVSKIFPHHAQREILKNIYRSVIQMDTKKWAGTLKQLFVGINHEYLDTLEKATIILPNTELELKALEVDFGFIGNSEIVPAGVDPSFSKGDKSWFSKTYPEISKDLGEKFILSVGRIELRKNQLRLLHAARLADLPILLVGSFNPHHKSYANAIRHELELNPRAHHIEKIEHINLPSVYKAAGIHALVSFAETTGLVSLEGSLADCVIVSSSWGFGREYLGNQAIYIEPDDVESIKAGLLKAWESRPSKELKEKVLEKYTWENVCQKTLTVYEDLLKG</sequence>
<dbReference type="InterPro" id="IPR001296">
    <property type="entry name" value="Glyco_trans_1"/>
</dbReference>
<dbReference type="EMBL" id="MEVK01000043">
    <property type="protein sequence ID" value="OGC58101.1"/>
    <property type="molecule type" value="Genomic_DNA"/>
</dbReference>
<dbReference type="SUPFAM" id="SSF53756">
    <property type="entry name" value="UDP-Glycosyltransferase/glycogen phosphorylase"/>
    <property type="match status" value="1"/>
</dbReference>
<dbReference type="STRING" id="1802627.A3A70_00275"/>
<evidence type="ECO:0000259" key="2">
    <source>
        <dbReference type="Pfam" id="PF00534"/>
    </source>
</evidence>
<dbReference type="Pfam" id="PF00534">
    <property type="entry name" value="Glycos_transf_1"/>
    <property type="match status" value="1"/>
</dbReference>
<reference evidence="3 4" key="1">
    <citation type="journal article" date="2016" name="Nat. Commun.">
        <title>Thousands of microbial genomes shed light on interconnected biogeochemical processes in an aquifer system.</title>
        <authorList>
            <person name="Anantharaman K."/>
            <person name="Brown C.T."/>
            <person name="Hug L.A."/>
            <person name="Sharon I."/>
            <person name="Castelle C.J."/>
            <person name="Probst A.J."/>
            <person name="Thomas B.C."/>
            <person name="Singh A."/>
            <person name="Wilkins M.J."/>
            <person name="Karaoz U."/>
            <person name="Brodie E.L."/>
            <person name="Williams K.H."/>
            <person name="Hubbard S.S."/>
            <person name="Banfield J.F."/>
        </authorList>
    </citation>
    <scope>NUCLEOTIDE SEQUENCE [LARGE SCALE GENOMIC DNA]</scope>
</reference>
<dbReference type="AlphaFoldDB" id="A0A1F4VLM7"/>
<evidence type="ECO:0000313" key="4">
    <source>
        <dbReference type="Proteomes" id="UP000178964"/>
    </source>
</evidence>
<name>A0A1F4VLM7_UNCKA</name>
<proteinExistence type="predicted"/>
<evidence type="ECO:0000256" key="1">
    <source>
        <dbReference type="ARBA" id="ARBA00022679"/>
    </source>
</evidence>
<dbReference type="GO" id="GO:0016757">
    <property type="term" value="F:glycosyltransferase activity"/>
    <property type="evidence" value="ECO:0007669"/>
    <property type="project" value="InterPro"/>
</dbReference>
<comment type="caution">
    <text evidence="3">The sequence shown here is derived from an EMBL/GenBank/DDBJ whole genome shotgun (WGS) entry which is preliminary data.</text>
</comment>
<dbReference type="PANTHER" id="PTHR46401">
    <property type="entry name" value="GLYCOSYLTRANSFERASE WBBK-RELATED"/>
    <property type="match status" value="1"/>
</dbReference>
<dbReference type="Gene3D" id="3.40.50.2000">
    <property type="entry name" value="Glycogen Phosphorylase B"/>
    <property type="match status" value="2"/>
</dbReference>